<dbReference type="EMBL" id="QGKY02001250">
    <property type="protein sequence ID" value="KAF2560558.1"/>
    <property type="molecule type" value="Genomic_DNA"/>
</dbReference>
<reference evidence="1" key="1">
    <citation type="submission" date="2019-12" db="EMBL/GenBank/DDBJ databases">
        <title>Genome sequencing and annotation of Brassica cretica.</title>
        <authorList>
            <person name="Studholme D.J."/>
            <person name="Sarris P.F."/>
        </authorList>
    </citation>
    <scope>NUCLEOTIDE SEQUENCE</scope>
    <source>
        <strain evidence="2">PFS-001/15</strain>
        <strain evidence="1">PFS-102/07</strain>
        <tissue evidence="1">Leaf</tissue>
    </source>
</reference>
<evidence type="ECO:0000313" key="1">
    <source>
        <dbReference type="EMBL" id="KAF2560558.1"/>
    </source>
</evidence>
<comment type="caution">
    <text evidence="1">The sequence shown here is derived from an EMBL/GenBank/DDBJ whole genome shotgun (WGS) entry which is preliminary data.</text>
</comment>
<accession>A0A8S9HZY8</accession>
<evidence type="ECO:0000313" key="2">
    <source>
        <dbReference type="EMBL" id="KAF2596527.1"/>
    </source>
</evidence>
<name>A0A8S9HZY8_BRACR</name>
<gene>
    <name evidence="2" type="ORF">F2Q68_00009688</name>
    <name evidence="1" type="ORF">F2Q70_00016706</name>
</gene>
<sequence length="137" mass="15220">MQRSGGQLEPFGSTPGSATMIRAFTLSSISLILTKLLTRAAASRAAYVESFPLFSKIDPTPISARNLFFAASKVYGSFFFHTYHQACAHHHLFRAKSLQSSFDTNSTMDMSGDTKFLDTKRQLRSTEDNMTTKLLNP</sequence>
<dbReference type="Proteomes" id="UP000712281">
    <property type="component" value="Unassembled WGS sequence"/>
</dbReference>
<protein>
    <submittedName>
        <fullName evidence="1">Uncharacterized protein</fullName>
    </submittedName>
</protein>
<dbReference type="AlphaFoldDB" id="A0A8S9HZY8"/>
<dbReference type="EMBL" id="QGKW02000717">
    <property type="protein sequence ID" value="KAF2596527.1"/>
    <property type="molecule type" value="Genomic_DNA"/>
</dbReference>
<organism evidence="1">
    <name type="scientific">Brassica cretica</name>
    <name type="common">Mustard</name>
    <dbReference type="NCBI Taxonomy" id="69181"/>
    <lineage>
        <taxon>Eukaryota</taxon>
        <taxon>Viridiplantae</taxon>
        <taxon>Streptophyta</taxon>
        <taxon>Embryophyta</taxon>
        <taxon>Tracheophyta</taxon>
        <taxon>Spermatophyta</taxon>
        <taxon>Magnoliopsida</taxon>
        <taxon>eudicotyledons</taxon>
        <taxon>Gunneridae</taxon>
        <taxon>Pentapetalae</taxon>
        <taxon>rosids</taxon>
        <taxon>malvids</taxon>
        <taxon>Brassicales</taxon>
        <taxon>Brassicaceae</taxon>
        <taxon>Brassiceae</taxon>
        <taxon>Brassica</taxon>
    </lineage>
</organism>
<proteinExistence type="predicted"/>